<organism evidence="2 3">
    <name type="scientific">Nicotiana attenuata</name>
    <name type="common">Coyote tobacco</name>
    <dbReference type="NCBI Taxonomy" id="49451"/>
    <lineage>
        <taxon>Eukaryota</taxon>
        <taxon>Viridiplantae</taxon>
        <taxon>Streptophyta</taxon>
        <taxon>Embryophyta</taxon>
        <taxon>Tracheophyta</taxon>
        <taxon>Spermatophyta</taxon>
        <taxon>Magnoliopsida</taxon>
        <taxon>eudicotyledons</taxon>
        <taxon>Gunneridae</taxon>
        <taxon>Pentapetalae</taxon>
        <taxon>asterids</taxon>
        <taxon>lamiids</taxon>
        <taxon>Solanales</taxon>
        <taxon>Solanaceae</taxon>
        <taxon>Nicotianoideae</taxon>
        <taxon>Nicotianeae</taxon>
        <taxon>Nicotiana</taxon>
    </lineage>
</organism>
<dbReference type="SUPFAM" id="SSF53098">
    <property type="entry name" value="Ribonuclease H-like"/>
    <property type="match status" value="1"/>
</dbReference>
<dbReference type="InterPro" id="IPR012337">
    <property type="entry name" value="RNaseH-like_sf"/>
</dbReference>
<dbReference type="PANTHER" id="PTHR47723">
    <property type="entry name" value="OS05G0353850 PROTEIN"/>
    <property type="match status" value="1"/>
</dbReference>
<dbReference type="InterPro" id="IPR044730">
    <property type="entry name" value="RNase_H-like_dom_plant"/>
</dbReference>
<dbReference type="InterPro" id="IPR036397">
    <property type="entry name" value="RNaseH_sf"/>
</dbReference>
<evidence type="ECO:0000259" key="1">
    <source>
        <dbReference type="Pfam" id="PF13456"/>
    </source>
</evidence>
<evidence type="ECO:0000313" key="3">
    <source>
        <dbReference type="Proteomes" id="UP000187609"/>
    </source>
</evidence>
<dbReference type="SMR" id="A0A314KTA8"/>
<gene>
    <name evidence="2" type="ORF">A4A49_54831</name>
</gene>
<dbReference type="CDD" id="cd06222">
    <property type="entry name" value="RNase_H_like"/>
    <property type="match status" value="1"/>
</dbReference>
<protein>
    <recommendedName>
        <fullName evidence="1">RNase H type-1 domain-containing protein</fullName>
    </recommendedName>
</protein>
<feature type="domain" description="RNase H type-1" evidence="1">
    <location>
        <begin position="2"/>
        <end position="73"/>
    </location>
</feature>
<dbReference type="STRING" id="49451.A0A314KTA8"/>
<dbReference type="EMBL" id="MJEQ01001157">
    <property type="protein sequence ID" value="OIT31979.1"/>
    <property type="molecule type" value="Genomic_DNA"/>
</dbReference>
<accession>A0A314KTA8</accession>
<sequence length="123" mass="14440">MLYGLKWCASRGFYMAYGDTDSMYLTKCINKEWKPPRRIAKQVKDIHKLVKIYGFNIYHCYREANKPADKLAALSHGVNGIHTFNSFSELPRQVRGMVNMDRWSFQTFRVRHPKAAHIVYDPP</sequence>
<dbReference type="GO" id="GO:0003676">
    <property type="term" value="F:nucleic acid binding"/>
    <property type="evidence" value="ECO:0007669"/>
    <property type="project" value="InterPro"/>
</dbReference>
<dbReference type="Gramene" id="OIT31979">
    <property type="protein sequence ID" value="OIT31979"/>
    <property type="gene ID" value="A4A49_54831"/>
</dbReference>
<dbReference type="PANTHER" id="PTHR47723:SF14">
    <property type="entry name" value="RNASE H TYPE-1 DOMAIN-CONTAINING PROTEIN"/>
    <property type="match status" value="1"/>
</dbReference>
<reference evidence="2" key="1">
    <citation type="submission" date="2016-11" db="EMBL/GenBank/DDBJ databases">
        <title>The genome of Nicotiana attenuata.</title>
        <authorList>
            <person name="Xu S."/>
            <person name="Brockmoeller T."/>
            <person name="Gaquerel E."/>
            <person name="Navarro A."/>
            <person name="Kuhl H."/>
            <person name="Gase K."/>
            <person name="Ling Z."/>
            <person name="Zhou W."/>
            <person name="Kreitzer C."/>
            <person name="Stanke M."/>
            <person name="Tang H."/>
            <person name="Lyons E."/>
            <person name="Pandey P."/>
            <person name="Pandey S.P."/>
            <person name="Timmermann B."/>
            <person name="Baldwin I.T."/>
        </authorList>
    </citation>
    <scope>NUCLEOTIDE SEQUENCE [LARGE SCALE GENOMIC DNA]</scope>
    <source>
        <strain evidence="2">UT</strain>
    </source>
</reference>
<dbReference type="Gene3D" id="3.30.420.10">
    <property type="entry name" value="Ribonuclease H-like superfamily/Ribonuclease H"/>
    <property type="match status" value="1"/>
</dbReference>
<dbReference type="PROSITE" id="PS00116">
    <property type="entry name" value="DNA_POLYMERASE_B"/>
    <property type="match status" value="1"/>
</dbReference>
<dbReference type="Proteomes" id="UP000187609">
    <property type="component" value="Unassembled WGS sequence"/>
</dbReference>
<comment type="caution">
    <text evidence="2">The sequence shown here is derived from an EMBL/GenBank/DDBJ whole genome shotgun (WGS) entry which is preliminary data.</text>
</comment>
<dbReference type="GO" id="GO:0004523">
    <property type="term" value="F:RNA-DNA hybrid ribonuclease activity"/>
    <property type="evidence" value="ECO:0007669"/>
    <property type="project" value="InterPro"/>
</dbReference>
<dbReference type="GO" id="GO:0000166">
    <property type="term" value="F:nucleotide binding"/>
    <property type="evidence" value="ECO:0007669"/>
    <property type="project" value="InterPro"/>
</dbReference>
<dbReference type="InterPro" id="IPR053151">
    <property type="entry name" value="RNase_H-like"/>
</dbReference>
<name>A0A314KTA8_NICAT</name>
<dbReference type="InterPro" id="IPR002156">
    <property type="entry name" value="RNaseH_domain"/>
</dbReference>
<dbReference type="Pfam" id="PF13456">
    <property type="entry name" value="RVT_3"/>
    <property type="match status" value="1"/>
</dbReference>
<dbReference type="AlphaFoldDB" id="A0A314KTA8"/>
<evidence type="ECO:0000313" key="2">
    <source>
        <dbReference type="EMBL" id="OIT31979.1"/>
    </source>
</evidence>
<dbReference type="InterPro" id="IPR017964">
    <property type="entry name" value="DNA-dir_DNA_pol_B_CS"/>
</dbReference>
<keyword evidence="3" id="KW-1185">Reference proteome</keyword>
<proteinExistence type="predicted"/>